<reference evidence="1 2" key="1">
    <citation type="submission" date="2011-09" db="EMBL/GenBank/DDBJ databases">
        <title>The draft genome of Treponema saccharophilum DSM 2985.</title>
        <authorList>
            <consortium name="US DOE Joint Genome Institute (JGI-PGF)"/>
            <person name="Lucas S."/>
            <person name="Copeland A."/>
            <person name="Lapidus A."/>
            <person name="Glavina del Rio T."/>
            <person name="Dalin E."/>
            <person name="Tice H."/>
            <person name="Bruce D."/>
            <person name="Goodwin L."/>
            <person name="Pitluck S."/>
            <person name="Peters L."/>
            <person name="Kyrpides N."/>
            <person name="Mavromatis K."/>
            <person name="Ivanova N."/>
            <person name="Markowitz V."/>
            <person name="Cheng J.-F."/>
            <person name="Hugenholtz P."/>
            <person name="Woyke T."/>
            <person name="Wu D."/>
            <person name="Gronow S."/>
            <person name="Wellnitz S."/>
            <person name="Brambilla E."/>
            <person name="Klenk H.-P."/>
            <person name="Eisen J.A."/>
        </authorList>
    </citation>
    <scope>NUCLEOTIDE SEQUENCE [LARGE SCALE GENOMIC DNA]</scope>
    <source>
        <strain evidence="1 2">DSM 2985</strain>
    </source>
</reference>
<evidence type="ECO:0000313" key="2">
    <source>
        <dbReference type="Proteomes" id="UP000003571"/>
    </source>
</evidence>
<dbReference type="PATRIC" id="fig|907348.3.peg.1370"/>
<dbReference type="STRING" id="907348.TresaDRAFT_1611"/>
<sequence>MKFTANTLALQKAIMPFTELETNLFSAMELNLKSDVLTISARGGSVKIKSELPVSDCEDGTVVVSFETFLPSIGIIKSENVTVESKGESLLFSFDDKSVEIDTVNGDVVERIDIENKVPSVELTGKNMDFAKYADLSEAQKTEFLELAEILVVCSTKGRNEGLLAIDEYVSALKTETKGRLFLKKMLTFVIDGVDSTIIRQIGESYLFYDDADSFERFTLDMVLTGVLSIQLGDNPWILMEKIASFTGIVESGKFIEKLLQKKDEYEKKHPVSSQNENILYADFNAGEEGGTISQDEIDALLGGTPAENTQD</sequence>
<dbReference type="Proteomes" id="UP000003571">
    <property type="component" value="Unassembled WGS sequence"/>
</dbReference>
<name>H7EKF4_9SPIR</name>
<dbReference type="InterPro" id="IPR046938">
    <property type="entry name" value="DNA_clamp_sf"/>
</dbReference>
<dbReference type="AlphaFoldDB" id="H7EKF4"/>
<proteinExistence type="predicted"/>
<dbReference type="SUPFAM" id="SSF55979">
    <property type="entry name" value="DNA clamp"/>
    <property type="match status" value="1"/>
</dbReference>
<accession>H7EKF4</accession>
<dbReference type="EMBL" id="AGRW01000045">
    <property type="protein sequence ID" value="EIC01859.1"/>
    <property type="molecule type" value="Genomic_DNA"/>
</dbReference>
<gene>
    <name evidence="1" type="ORF">TresaDRAFT_1611</name>
</gene>
<evidence type="ECO:0000313" key="1">
    <source>
        <dbReference type="EMBL" id="EIC01859.1"/>
    </source>
</evidence>
<protein>
    <submittedName>
        <fullName evidence="1">Uncharacterized protein</fullName>
    </submittedName>
</protein>
<organism evidence="1 2">
    <name type="scientific">Treponema saccharophilum DSM 2985</name>
    <dbReference type="NCBI Taxonomy" id="907348"/>
    <lineage>
        <taxon>Bacteria</taxon>
        <taxon>Pseudomonadati</taxon>
        <taxon>Spirochaetota</taxon>
        <taxon>Spirochaetia</taxon>
        <taxon>Spirochaetales</taxon>
        <taxon>Treponemataceae</taxon>
        <taxon>Treponema</taxon>
    </lineage>
</organism>
<keyword evidence="2" id="KW-1185">Reference proteome</keyword>
<comment type="caution">
    <text evidence="1">The sequence shown here is derived from an EMBL/GenBank/DDBJ whole genome shotgun (WGS) entry which is preliminary data.</text>
</comment>